<accession>A0A840Z0N3</accession>
<evidence type="ECO:0008006" key="3">
    <source>
        <dbReference type="Google" id="ProtNLM"/>
    </source>
</evidence>
<dbReference type="Proteomes" id="UP000554342">
    <property type="component" value="Unassembled WGS sequence"/>
</dbReference>
<protein>
    <recommendedName>
        <fullName evidence="3">STAS/SEC14 domain-containing protein</fullName>
    </recommendedName>
</protein>
<dbReference type="RefSeq" id="WP_345573375.1">
    <property type="nucleotide sequence ID" value="NZ_BAABIF010000001.1"/>
</dbReference>
<dbReference type="AlphaFoldDB" id="A0A840Z0N3"/>
<comment type="caution">
    <text evidence="1">The sequence shown here is derived from an EMBL/GenBank/DDBJ whole genome shotgun (WGS) entry which is preliminary data.</text>
</comment>
<evidence type="ECO:0000313" key="2">
    <source>
        <dbReference type="Proteomes" id="UP000554342"/>
    </source>
</evidence>
<keyword evidence="2" id="KW-1185">Reference proteome</keyword>
<gene>
    <name evidence="1" type="ORF">FHR23_002278</name>
</gene>
<reference evidence="1 2" key="1">
    <citation type="submission" date="2020-08" db="EMBL/GenBank/DDBJ databases">
        <title>Genomic Encyclopedia of Type Strains, Phase IV (KMG-IV): sequencing the most valuable type-strain genomes for metagenomic binning, comparative biology and taxonomic classification.</title>
        <authorList>
            <person name="Goeker M."/>
        </authorList>
    </citation>
    <scope>NUCLEOTIDE SEQUENCE [LARGE SCALE GENOMIC DNA]</scope>
    <source>
        <strain evidence="1 2">DSM 27203</strain>
    </source>
</reference>
<dbReference type="EMBL" id="JACIJI010000004">
    <property type="protein sequence ID" value="MBB5719337.1"/>
    <property type="molecule type" value="Genomic_DNA"/>
</dbReference>
<proteinExistence type="predicted"/>
<sequence length="125" mass="13579">MMGAFDVSYDAGRRRVRIVVKGYLSPSEVSAFAATLNAAVRNAGSDFDGIVESLDFPVQTNEVADMLGMLGQGIMSRMTGRVAVVVASVLNKMQVDRTLANPRLRVFRTLAEAEHWLDTPTTEAT</sequence>
<name>A0A840Z0N3_9SPHN</name>
<evidence type="ECO:0000313" key="1">
    <source>
        <dbReference type="EMBL" id="MBB5719337.1"/>
    </source>
</evidence>
<organism evidence="1 2">
    <name type="scientific">Stakelama sediminis</name>
    <dbReference type="NCBI Taxonomy" id="463200"/>
    <lineage>
        <taxon>Bacteria</taxon>
        <taxon>Pseudomonadati</taxon>
        <taxon>Pseudomonadota</taxon>
        <taxon>Alphaproteobacteria</taxon>
        <taxon>Sphingomonadales</taxon>
        <taxon>Sphingomonadaceae</taxon>
        <taxon>Stakelama</taxon>
    </lineage>
</organism>